<evidence type="ECO:0000256" key="1">
    <source>
        <dbReference type="SAM" id="MobiDB-lite"/>
    </source>
</evidence>
<dbReference type="GeneID" id="97176932"/>
<keyword evidence="2" id="KW-0732">Signal</keyword>
<feature type="compositionally biased region" description="Basic and acidic residues" evidence="1">
    <location>
        <begin position="42"/>
        <end position="67"/>
    </location>
</feature>
<evidence type="ECO:0000313" key="4">
    <source>
        <dbReference type="Proteomes" id="UP000243446"/>
    </source>
</evidence>
<evidence type="ECO:0008006" key="5">
    <source>
        <dbReference type="Google" id="ProtNLM"/>
    </source>
</evidence>
<gene>
    <name evidence="3" type="ORF">CWI32_02555</name>
</gene>
<feature type="chain" id="PRO_5014147116" description="RcnB family protein" evidence="2">
    <location>
        <begin position="23"/>
        <end position="122"/>
    </location>
</feature>
<dbReference type="AlphaFoldDB" id="A0A2H9YV65"/>
<feature type="signal peptide" evidence="2">
    <location>
        <begin position="1"/>
        <end position="22"/>
    </location>
</feature>
<organism evidence="3 4">
    <name type="scientific">Acinetobacter pseudolwoffii</name>
    <dbReference type="NCBI Taxonomy" id="2053287"/>
    <lineage>
        <taxon>Bacteria</taxon>
        <taxon>Pseudomonadati</taxon>
        <taxon>Pseudomonadota</taxon>
        <taxon>Gammaproteobacteria</taxon>
        <taxon>Moraxellales</taxon>
        <taxon>Moraxellaceae</taxon>
        <taxon>Acinetobacter</taxon>
    </lineage>
</organism>
<accession>A0A2H9YV65</accession>
<sequence length="122" mass="14497">MKKVLTTIALSLSALLATSAMAAPQHDPRYNHNPHKPAPHWNAKDSKKWNDDRRHNNREVNPSRDWRSGQVLPRQYDNKRFKVSDREARRLPNTGRFQQWYKINNDYVLVNERSNRIVRIIN</sequence>
<name>A0A2H9YV65_9GAMM</name>
<dbReference type="Pfam" id="PF11776">
    <property type="entry name" value="RcnB"/>
    <property type="match status" value="1"/>
</dbReference>
<dbReference type="Gene3D" id="3.10.450.160">
    <property type="entry name" value="inner membrane protein cigr"/>
    <property type="match status" value="1"/>
</dbReference>
<evidence type="ECO:0000256" key="2">
    <source>
        <dbReference type="SAM" id="SignalP"/>
    </source>
</evidence>
<dbReference type="RefSeq" id="WP_100534562.1">
    <property type="nucleotide sequence ID" value="NZ_CBDBYO010000003.1"/>
</dbReference>
<dbReference type="Proteomes" id="UP000243446">
    <property type="component" value="Unassembled WGS sequence"/>
</dbReference>
<reference evidence="3 4" key="1">
    <citation type="submission" date="2017-11" db="EMBL/GenBank/DDBJ databases">
        <title>Revising the taxonomy of the Acinetobacter lwoffii group: the description of Acinetobacter pseudolwoffii sp. nov. and emended description of Acinetobacter lwoffii.</title>
        <authorList>
            <person name="Nemec A."/>
            <person name="Radolfova-Krizova L."/>
        </authorList>
    </citation>
    <scope>NUCLEOTIDE SEQUENCE [LARGE SCALE GENOMIC DNA]</scope>
    <source>
        <strain evidence="3 4">ANC 5044</strain>
    </source>
</reference>
<evidence type="ECO:0000313" key="3">
    <source>
        <dbReference type="EMBL" id="PJO76539.1"/>
    </source>
</evidence>
<feature type="region of interest" description="Disordered" evidence="1">
    <location>
        <begin position="25"/>
        <end position="72"/>
    </location>
</feature>
<dbReference type="InterPro" id="IPR024572">
    <property type="entry name" value="RcnB"/>
</dbReference>
<proteinExistence type="predicted"/>
<dbReference type="EMBL" id="PHRG01000001">
    <property type="protein sequence ID" value="PJO76539.1"/>
    <property type="molecule type" value="Genomic_DNA"/>
</dbReference>
<protein>
    <recommendedName>
        <fullName evidence="5">RcnB family protein</fullName>
    </recommendedName>
</protein>
<comment type="caution">
    <text evidence="3">The sequence shown here is derived from an EMBL/GenBank/DDBJ whole genome shotgun (WGS) entry which is preliminary data.</text>
</comment>